<organism evidence="3 4">
    <name type="scientific">Tetradesmus obliquus</name>
    <name type="common">Green alga</name>
    <name type="synonym">Acutodesmus obliquus</name>
    <dbReference type="NCBI Taxonomy" id="3088"/>
    <lineage>
        <taxon>Eukaryota</taxon>
        <taxon>Viridiplantae</taxon>
        <taxon>Chlorophyta</taxon>
        <taxon>core chlorophytes</taxon>
        <taxon>Chlorophyceae</taxon>
        <taxon>CS clade</taxon>
        <taxon>Sphaeropleales</taxon>
        <taxon>Scenedesmaceae</taxon>
        <taxon>Tetradesmus</taxon>
    </lineage>
</organism>
<gene>
    <name evidence="3" type="ORF">BQ4739_LOCUS9146</name>
</gene>
<dbReference type="PROSITE" id="PS50006">
    <property type="entry name" value="FHA_DOMAIN"/>
    <property type="match status" value="1"/>
</dbReference>
<sequence>MGAAGEVSPDDRHRKRARHDSRERQPSHKEADRRHDSRHGRDRSRERSREHSSRHGSDRHRDPCSYEADKRERDSSRQGAPGSSRERRGHGEDRIDRSREHDSERDRERDRARDRGHDRSGAGHHHKGSRAEPLDHKHSHRSDDEPHKAGREQQQQQQHEDHLQRQGGAGGSSRPGREDRDRADRQQQQQQQQQRLGRPGGKQRRGGGDDDGGGGGKQRWGKPEDWSDDEPPPPAAPKQAPNMGLSGKLAAETNRTADGSAVLKYQPPPEARVCKKPLWQLFCFKGKEEVGQPINLNQTAFYMFGKDRKVADIPTDHPSCSRQHAVLVFREVEVDAPDGLAIMRVVKPYLMDLESVNGTSINAEKMEGARYYELLHMDVVRFGLSSREYVIMNESAVG</sequence>
<dbReference type="Gene3D" id="2.60.200.20">
    <property type="match status" value="1"/>
</dbReference>
<dbReference type="Proteomes" id="UP000256970">
    <property type="component" value="Unassembled WGS sequence"/>
</dbReference>
<dbReference type="STRING" id="3088.A0A383VTK4"/>
<feature type="compositionally biased region" description="Basic and acidic residues" evidence="1">
    <location>
        <begin position="43"/>
        <end position="76"/>
    </location>
</feature>
<dbReference type="SMART" id="SM00240">
    <property type="entry name" value="FHA"/>
    <property type="match status" value="1"/>
</dbReference>
<dbReference type="InterPro" id="IPR050923">
    <property type="entry name" value="Cell_Proc_Reg/RNA_Proc"/>
</dbReference>
<dbReference type="InterPro" id="IPR000253">
    <property type="entry name" value="FHA_dom"/>
</dbReference>
<feature type="compositionally biased region" description="Basic and acidic residues" evidence="1">
    <location>
        <begin position="84"/>
        <end position="121"/>
    </location>
</feature>
<accession>A0A383VTK4</accession>
<evidence type="ECO:0000313" key="3">
    <source>
        <dbReference type="EMBL" id="SZX68828.1"/>
    </source>
</evidence>
<feature type="compositionally biased region" description="Low complexity" evidence="1">
    <location>
        <begin position="186"/>
        <end position="197"/>
    </location>
</feature>
<feature type="domain" description="FHA" evidence="2">
    <location>
        <begin position="302"/>
        <end position="366"/>
    </location>
</feature>
<evidence type="ECO:0000259" key="2">
    <source>
        <dbReference type="PROSITE" id="PS50006"/>
    </source>
</evidence>
<feature type="compositionally biased region" description="Basic and acidic residues" evidence="1">
    <location>
        <begin position="20"/>
        <end position="35"/>
    </location>
</feature>
<reference evidence="3 4" key="1">
    <citation type="submission" date="2016-10" db="EMBL/GenBank/DDBJ databases">
        <authorList>
            <person name="Cai Z."/>
        </authorList>
    </citation>
    <scope>NUCLEOTIDE SEQUENCE [LARGE SCALE GENOMIC DNA]</scope>
</reference>
<proteinExistence type="predicted"/>
<feature type="region of interest" description="Disordered" evidence="1">
    <location>
        <begin position="1"/>
        <end position="245"/>
    </location>
</feature>
<name>A0A383VTK4_TETOB</name>
<protein>
    <recommendedName>
        <fullName evidence="2">FHA domain-containing protein</fullName>
    </recommendedName>
</protein>
<dbReference type="AlphaFoldDB" id="A0A383VTK4"/>
<dbReference type="Pfam" id="PF00498">
    <property type="entry name" value="FHA"/>
    <property type="match status" value="1"/>
</dbReference>
<dbReference type="EMBL" id="FNXT01000881">
    <property type="protein sequence ID" value="SZX68828.1"/>
    <property type="molecule type" value="Genomic_DNA"/>
</dbReference>
<dbReference type="PANTHER" id="PTHR23308">
    <property type="entry name" value="NUCLEAR INHIBITOR OF PROTEIN PHOSPHATASE-1"/>
    <property type="match status" value="1"/>
</dbReference>
<feature type="compositionally biased region" description="Basic and acidic residues" evidence="1">
    <location>
        <begin position="129"/>
        <end position="151"/>
    </location>
</feature>
<dbReference type="SUPFAM" id="SSF49879">
    <property type="entry name" value="SMAD/FHA domain"/>
    <property type="match status" value="1"/>
</dbReference>
<dbReference type="InterPro" id="IPR008984">
    <property type="entry name" value="SMAD_FHA_dom_sf"/>
</dbReference>
<evidence type="ECO:0000313" key="4">
    <source>
        <dbReference type="Proteomes" id="UP000256970"/>
    </source>
</evidence>
<evidence type="ECO:0000256" key="1">
    <source>
        <dbReference type="SAM" id="MobiDB-lite"/>
    </source>
</evidence>
<keyword evidence="4" id="KW-1185">Reference proteome</keyword>
<feature type="compositionally biased region" description="Basic and acidic residues" evidence="1">
    <location>
        <begin position="175"/>
        <end position="185"/>
    </location>
</feature>